<keyword evidence="5" id="KW-0732">Signal</keyword>
<dbReference type="GO" id="GO:0030313">
    <property type="term" value="C:cell envelope"/>
    <property type="evidence" value="ECO:0007669"/>
    <property type="project" value="UniProtKB-SubCell"/>
</dbReference>
<dbReference type="GO" id="GO:0016491">
    <property type="term" value="F:oxidoreductase activity"/>
    <property type="evidence" value="ECO:0007669"/>
    <property type="project" value="InterPro"/>
</dbReference>
<feature type="signal peptide" evidence="5">
    <location>
        <begin position="1"/>
        <end position="18"/>
    </location>
</feature>
<name>A0A2T7BPX9_9BACT</name>
<sequence length="360" mass="39810">MKRLLLLAGCLSAASAFAQKGAPRASIDATITGLKDSVVYIIIPKGDDAQKDSVTVTAGHFSWKGNVPEPQKIYIMMAQRYNELFMENAHVTIHGKADSLEALQIKGSKAQAEYDAYKASVADITKQQYALYDKYESVKNDEAAKAAWEKQLNALSEQKQARTAKYIAAHPNSVVSLDLVAEAATMGEYAKINAMYQQLSPAMKQTHTGTALAERLEILRKSAVGQHFMDFTQNDVNGKPVKLSDFKGKYVLLDFWASWCGPCRAENPNVLKNYNQFKDKNFTVVGVSLDESDAKWKEAIAHDNMPWMELSDLKGWKNEVAAQYGIRAIPSNFLIDPNGIIIARDLRGAALEEKLAAVLQ</sequence>
<dbReference type="CDD" id="cd02966">
    <property type="entry name" value="TlpA_like_family"/>
    <property type="match status" value="1"/>
</dbReference>
<protein>
    <recommendedName>
        <fullName evidence="6">Thioredoxin domain-containing protein</fullName>
    </recommendedName>
</protein>
<keyword evidence="3" id="KW-1015">Disulfide bond</keyword>
<evidence type="ECO:0000256" key="3">
    <source>
        <dbReference type="ARBA" id="ARBA00023157"/>
    </source>
</evidence>
<feature type="domain" description="Thioredoxin" evidence="6">
    <location>
        <begin position="222"/>
        <end position="360"/>
    </location>
</feature>
<dbReference type="GO" id="GO:0016209">
    <property type="term" value="F:antioxidant activity"/>
    <property type="evidence" value="ECO:0007669"/>
    <property type="project" value="InterPro"/>
</dbReference>
<dbReference type="PROSITE" id="PS00194">
    <property type="entry name" value="THIOREDOXIN_1"/>
    <property type="match status" value="1"/>
</dbReference>
<dbReference type="PANTHER" id="PTHR42852">
    <property type="entry name" value="THIOL:DISULFIDE INTERCHANGE PROTEIN DSBE"/>
    <property type="match status" value="1"/>
</dbReference>
<evidence type="ECO:0000256" key="5">
    <source>
        <dbReference type="SAM" id="SignalP"/>
    </source>
</evidence>
<dbReference type="InterPro" id="IPR050553">
    <property type="entry name" value="Thioredoxin_ResA/DsbE_sf"/>
</dbReference>
<evidence type="ECO:0000313" key="8">
    <source>
        <dbReference type="Proteomes" id="UP000244450"/>
    </source>
</evidence>
<evidence type="ECO:0000313" key="7">
    <source>
        <dbReference type="EMBL" id="PUZ29700.1"/>
    </source>
</evidence>
<keyword evidence="4" id="KW-0676">Redox-active center</keyword>
<dbReference type="InterPro" id="IPR000866">
    <property type="entry name" value="AhpC/TSA"/>
</dbReference>
<feature type="chain" id="PRO_5015750235" description="Thioredoxin domain-containing protein" evidence="5">
    <location>
        <begin position="19"/>
        <end position="360"/>
    </location>
</feature>
<gene>
    <name evidence="7" type="ORF">DCC81_09745</name>
</gene>
<reference evidence="7 8" key="1">
    <citation type="submission" date="2018-04" db="EMBL/GenBank/DDBJ databases">
        <title>Chitinophaga fuyangensis sp. nov., isolated from soil in a chemical factory.</title>
        <authorList>
            <person name="Chen K."/>
        </authorList>
    </citation>
    <scope>NUCLEOTIDE SEQUENCE [LARGE SCALE GENOMIC DNA]</scope>
    <source>
        <strain evidence="7 8">LY-1</strain>
    </source>
</reference>
<keyword evidence="8" id="KW-1185">Reference proteome</keyword>
<dbReference type="InterPro" id="IPR036249">
    <property type="entry name" value="Thioredoxin-like_sf"/>
</dbReference>
<dbReference type="PANTHER" id="PTHR42852:SF6">
    <property type="entry name" value="THIOL:DISULFIDE INTERCHANGE PROTEIN DSBE"/>
    <property type="match status" value="1"/>
</dbReference>
<accession>A0A2T7BPX9</accession>
<dbReference type="Pfam" id="PF00578">
    <property type="entry name" value="AhpC-TSA"/>
    <property type="match status" value="1"/>
</dbReference>
<dbReference type="AlphaFoldDB" id="A0A2T7BPX9"/>
<evidence type="ECO:0000256" key="4">
    <source>
        <dbReference type="ARBA" id="ARBA00023284"/>
    </source>
</evidence>
<dbReference type="RefSeq" id="WP_108686337.1">
    <property type="nucleotide sequence ID" value="NZ_QCYK01000001.1"/>
</dbReference>
<organism evidence="7 8">
    <name type="scientific">Chitinophaga parva</name>
    <dbReference type="NCBI Taxonomy" id="2169414"/>
    <lineage>
        <taxon>Bacteria</taxon>
        <taxon>Pseudomonadati</taxon>
        <taxon>Bacteroidota</taxon>
        <taxon>Chitinophagia</taxon>
        <taxon>Chitinophagales</taxon>
        <taxon>Chitinophagaceae</taxon>
        <taxon>Chitinophaga</taxon>
    </lineage>
</organism>
<dbReference type="Proteomes" id="UP000244450">
    <property type="component" value="Unassembled WGS sequence"/>
</dbReference>
<dbReference type="GO" id="GO:0017004">
    <property type="term" value="P:cytochrome complex assembly"/>
    <property type="evidence" value="ECO:0007669"/>
    <property type="project" value="UniProtKB-KW"/>
</dbReference>
<dbReference type="InterPro" id="IPR013766">
    <property type="entry name" value="Thioredoxin_domain"/>
</dbReference>
<dbReference type="InterPro" id="IPR017937">
    <property type="entry name" value="Thioredoxin_CS"/>
</dbReference>
<dbReference type="Pfam" id="PF14289">
    <property type="entry name" value="DUF4369"/>
    <property type="match status" value="1"/>
</dbReference>
<dbReference type="Gene3D" id="3.40.30.10">
    <property type="entry name" value="Glutaredoxin"/>
    <property type="match status" value="1"/>
</dbReference>
<dbReference type="PROSITE" id="PS51352">
    <property type="entry name" value="THIOREDOXIN_2"/>
    <property type="match status" value="1"/>
</dbReference>
<dbReference type="SUPFAM" id="SSF52833">
    <property type="entry name" value="Thioredoxin-like"/>
    <property type="match status" value="1"/>
</dbReference>
<evidence type="ECO:0000256" key="1">
    <source>
        <dbReference type="ARBA" id="ARBA00004196"/>
    </source>
</evidence>
<dbReference type="InterPro" id="IPR025380">
    <property type="entry name" value="DUF4369"/>
</dbReference>
<dbReference type="EMBL" id="QCYK01000001">
    <property type="protein sequence ID" value="PUZ29700.1"/>
    <property type="molecule type" value="Genomic_DNA"/>
</dbReference>
<evidence type="ECO:0000259" key="6">
    <source>
        <dbReference type="PROSITE" id="PS51352"/>
    </source>
</evidence>
<comment type="subcellular location">
    <subcellularLocation>
        <location evidence="1">Cell envelope</location>
    </subcellularLocation>
</comment>
<comment type="caution">
    <text evidence="7">The sequence shown here is derived from an EMBL/GenBank/DDBJ whole genome shotgun (WGS) entry which is preliminary data.</text>
</comment>
<keyword evidence="2" id="KW-0201">Cytochrome c-type biogenesis</keyword>
<dbReference type="OrthoDB" id="750178at2"/>
<proteinExistence type="predicted"/>
<evidence type="ECO:0000256" key="2">
    <source>
        <dbReference type="ARBA" id="ARBA00022748"/>
    </source>
</evidence>